<dbReference type="AlphaFoldDB" id="A0A0R1U326"/>
<feature type="transmembrane region" description="Helical" evidence="2">
    <location>
        <begin position="18"/>
        <end position="38"/>
    </location>
</feature>
<keyword evidence="2" id="KW-0472">Membrane</keyword>
<comment type="caution">
    <text evidence="3">The sequence shown here is derived from an EMBL/GenBank/DDBJ whole genome shotgun (WGS) entry which is preliminary data.</text>
</comment>
<evidence type="ECO:0000256" key="2">
    <source>
        <dbReference type="SAM" id="Phobius"/>
    </source>
</evidence>
<organism evidence="3 4">
    <name type="scientific">Limosilactobacillus ingluviei DSM 15946</name>
    <dbReference type="NCBI Taxonomy" id="1423760"/>
    <lineage>
        <taxon>Bacteria</taxon>
        <taxon>Bacillati</taxon>
        <taxon>Bacillota</taxon>
        <taxon>Bacilli</taxon>
        <taxon>Lactobacillales</taxon>
        <taxon>Lactobacillaceae</taxon>
        <taxon>Limosilactobacillus</taxon>
    </lineage>
</organism>
<evidence type="ECO:0000313" key="4">
    <source>
        <dbReference type="Proteomes" id="UP000050816"/>
    </source>
</evidence>
<dbReference type="Proteomes" id="UP000050816">
    <property type="component" value="Unassembled WGS sequence"/>
</dbReference>
<accession>A0A0R1U326</accession>
<dbReference type="EMBL" id="AZFK01000088">
    <property type="protein sequence ID" value="KRL87689.1"/>
    <property type="molecule type" value="Genomic_DNA"/>
</dbReference>
<feature type="compositionally biased region" description="Low complexity" evidence="1">
    <location>
        <begin position="47"/>
        <end position="74"/>
    </location>
</feature>
<evidence type="ECO:0000313" key="3">
    <source>
        <dbReference type="EMBL" id="KRL87689.1"/>
    </source>
</evidence>
<proteinExistence type="predicted"/>
<sequence>MTPPKIKKVTRKHWSKKWLVVLGLVILLGILIGGWFIFQKQQGSSSVSSESSPATQESSQTSTTSSTLASDASQPMATDLSSLTPQEAAAGIITLGAKSNKEWGKLLALKRPITLQLGQSDSQRFSSPGAGVFYQIEVDGADAAGQTDGYTMEEDGSSIYLYAGKPKENAKPFKVLQADEVVKAVDAGKTNGLENQVTINTDS</sequence>
<protein>
    <submittedName>
        <fullName evidence="3">Uncharacterized protein</fullName>
    </submittedName>
</protein>
<evidence type="ECO:0000256" key="1">
    <source>
        <dbReference type="SAM" id="MobiDB-lite"/>
    </source>
</evidence>
<name>A0A0R1U326_9LACO</name>
<gene>
    <name evidence="3" type="ORF">FC43_GL001004</name>
</gene>
<reference evidence="3 4" key="1">
    <citation type="journal article" date="2015" name="Genome Announc.">
        <title>Expanding the biotechnology potential of lactobacilli through comparative genomics of 213 strains and associated genera.</title>
        <authorList>
            <person name="Sun Z."/>
            <person name="Harris H.M."/>
            <person name="McCann A."/>
            <person name="Guo C."/>
            <person name="Argimon S."/>
            <person name="Zhang W."/>
            <person name="Yang X."/>
            <person name="Jeffery I.B."/>
            <person name="Cooney J.C."/>
            <person name="Kagawa T.F."/>
            <person name="Liu W."/>
            <person name="Song Y."/>
            <person name="Salvetti E."/>
            <person name="Wrobel A."/>
            <person name="Rasinkangas P."/>
            <person name="Parkhill J."/>
            <person name="Rea M.C."/>
            <person name="O'Sullivan O."/>
            <person name="Ritari J."/>
            <person name="Douillard F.P."/>
            <person name="Paul Ross R."/>
            <person name="Yang R."/>
            <person name="Briner A.E."/>
            <person name="Felis G.E."/>
            <person name="de Vos W.M."/>
            <person name="Barrangou R."/>
            <person name="Klaenhammer T.R."/>
            <person name="Caufield P.W."/>
            <person name="Cui Y."/>
            <person name="Zhang H."/>
            <person name="O'Toole P.W."/>
        </authorList>
    </citation>
    <scope>NUCLEOTIDE SEQUENCE [LARGE SCALE GENOMIC DNA]</scope>
    <source>
        <strain evidence="3 4">DSM 15946</strain>
    </source>
</reference>
<dbReference type="PATRIC" id="fig|1423760.3.peg.1037"/>
<feature type="region of interest" description="Disordered" evidence="1">
    <location>
        <begin position="47"/>
        <end position="81"/>
    </location>
</feature>
<keyword evidence="2" id="KW-0812">Transmembrane</keyword>
<keyword evidence="2" id="KW-1133">Transmembrane helix</keyword>